<gene>
    <name evidence="4" type="ORF">M6B38_125740</name>
    <name evidence="3" type="ORF">M6B38_200365</name>
</gene>
<evidence type="ECO:0000313" key="4">
    <source>
        <dbReference type="EMBL" id="KAJ6830149.1"/>
    </source>
</evidence>
<feature type="domain" description="DUF3444" evidence="2">
    <location>
        <begin position="308"/>
        <end position="501"/>
    </location>
</feature>
<evidence type="ECO:0000313" key="5">
    <source>
        <dbReference type="Proteomes" id="UP001140949"/>
    </source>
</evidence>
<proteinExistence type="predicted"/>
<evidence type="ECO:0000259" key="2">
    <source>
        <dbReference type="Pfam" id="PF11926"/>
    </source>
</evidence>
<feature type="compositionally biased region" description="Polar residues" evidence="1">
    <location>
        <begin position="1"/>
        <end position="15"/>
    </location>
</feature>
<feature type="compositionally biased region" description="Basic and acidic residues" evidence="1">
    <location>
        <begin position="42"/>
        <end position="53"/>
    </location>
</feature>
<dbReference type="EMBL" id="JANAVB010017812">
    <property type="protein sequence ID" value="KAJ6830149.1"/>
    <property type="molecule type" value="Genomic_DNA"/>
</dbReference>
<keyword evidence="5" id="KW-1185">Reference proteome</keyword>
<dbReference type="PANTHER" id="PTHR45089:SF59">
    <property type="entry name" value="DNAJ HEAT SHOCK N-TERMINAL DOMAIN-CONTAINING PROTEIN"/>
    <property type="match status" value="1"/>
</dbReference>
<feature type="domain" description="DUF3444" evidence="2">
    <location>
        <begin position="67"/>
        <end position="262"/>
    </location>
</feature>
<protein>
    <recommendedName>
        <fullName evidence="2">DUF3444 domain-containing protein</fullName>
    </recommendedName>
</protein>
<evidence type="ECO:0000256" key="1">
    <source>
        <dbReference type="SAM" id="MobiDB-lite"/>
    </source>
</evidence>
<dbReference type="Proteomes" id="UP001140949">
    <property type="component" value="Unassembled WGS sequence"/>
</dbReference>
<reference evidence="4" key="1">
    <citation type="journal article" date="2023" name="GigaByte">
        <title>Genome assembly of the bearded iris, Iris pallida Lam.</title>
        <authorList>
            <person name="Bruccoleri R.E."/>
            <person name="Oakeley E.J."/>
            <person name="Faust A.M.E."/>
            <person name="Altorfer M."/>
            <person name="Dessus-Babus S."/>
            <person name="Burckhardt D."/>
            <person name="Oertli M."/>
            <person name="Naumann U."/>
            <person name="Petersen F."/>
            <person name="Wong J."/>
        </authorList>
    </citation>
    <scope>NUCLEOTIDE SEQUENCE</scope>
    <source>
        <strain evidence="4">GSM-AAB239-AS_SAM_17_03QT</strain>
    </source>
</reference>
<accession>A0AAX6GMZ3</accession>
<dbReference type="EMBL" id="JANAVB010038613">
    <property type="protein sequence ID" value="KAJ6800935.1"/>
    <property type="molecule type" value="Genomic_DNA"/>
</dbReference>
<sequence>MVTAQSLPDPGSQSYCPMEDDGDGGDPQDKHWDEGSSSSRSFLDRSSSRETRTTGDLQEGDGGRPAAFLDFEERRKRLVFCKDEVWATFDEYGAPRRYAQVLDDTCSHLTAVRFLVHKEWDRRRWYNKSGALRAHGVFIVQYWVSNLDSTAFSHKVQQGVMRDSNYYIYPRKGQVWAVTKGIDEDTFDMGSPTTEEYWIVEVLEDFSLETGVRAVYMTKVRGGYRSLFRRRTGVVCEHFAYFPPNELNRFSHQVPYVVVTGESALMGCLELDPLSLPVYIDDFANDTGQEIDDRYLCLGFLDSKIRKRQFEYRNGSVWAVYDDSSGLPLSYVVLDSVTSQPEFKAKMLPLEFHPVSEEEKRWYNSGFPVTCGYFRMKKNCVQENLSLSHPVFHKYDFFELVGKSCYYIFPKTCHVWGIYKDMEDEGIGCKPSKKGDLEYDIVEISGCFGSKKKPKGIKARYLERVEGFKCLFRRSTEYENLRIPWDQLYRFSHHIPSYKFRAKGSFLEKLFVLDPLLAPAIEGDEFRFSDPSLLVMSRAYPLSSAIKYFTGNEVIGEHSEKATESSDEENERESAEEEAREVEGKFSTSDPKLKFHYFDDCEPAKDFESGQVWALYNDYDGIPRSYVRINGFVPVEAKVDVSLLEFYPTNDEEIKWAEENLPLACGAFRASKLTALKELSVLSHRVAFDEWEGMRSFYKIFPKKNEVWAIYKNWDIDWTGSSFKNYYEYKLVEIVSDFSDGSELTVAALSRVEGCEATFERQLHEGFGLFHKFSKKDLPRFSHRIPSVKGMGAGSSNAFQELWKIKFSHQGM</sequence>
<name>A0AAX6GMZ3_IRIPA</name>
<dbReference type="Pfam" id="PF11926">
    <property type="entry name" value="DUF3444"/>
    <property type="match status" value="3"/>
</dbReference>
<organism evidence="4 5">
    <name type="scientific">Iris pallida</name>
    <name type="common">Sweet iris</name>
    <dbReference type="NCBI Taxonomy" id="29817"/>
    <lineage>
        <taxon>Eukaryota</taxon>
        <taxon>Viridiplantae</taxon>
        <taxon>Streptophyta</taxon>
        <taxon>Embryophyta</taxon>
        <taxon>Tracheophyta</taxon>
        <taxon>Spermatophyta</taxon>
        <taxon>Magnoliopsida</taxon>
        <taxon>Liliopsida</taxon>
        <taxon>Asparagales</taxon>
        <taxon>Iridaceae</taxon>
        <taxon>Iridoideae</taxon>
        <taxon>Irideae</taxon>
        <taxon>Iris</taxon>
    </lineage>
</organism>
<dbReference type="AlphaFoldDB" id="A0AAX6GMZ3"/>
<dbReference type="PANTHER" id="PTHR45089">
    <property type="entry name" value="DNAJ HEAT SHOCK AMINO-TERMINAL DOMAIN PROTEIN-RELATED"/>
    <property type="match status" value="1"/>
</dbReference>
<comment type="caution">
    <text evidence="4">The sequence shown here is derived from an EMBL/GenBank/DDBJ whole genome shotgun (WGS) entry which is preliminary data.</text>
</comment>
<feature type="region of interest" description="Disordered" evidence="1">
    <location>
        <begin position="1"/>
        <end position="65"/>
    </location>
</feature>
<evidence type="ECO:0000313" key="3">
    <source>
        <dbReference type="EMBL" id="KAJ6800935.1"/>
    </source>
</evidence>
<reference evidence="4" key="2">
    <citation type="submission" date="2023-04" db="EMBL/GenBank/DDBJ databases">
        <authorList>
            <person name="Bruccoleri R.E."/>
            <person name="Oakeley E.J."/>
            <person name="Faust A.-M."/>
            <person name="Dessus-Babus S."/>
            <person name="Altorfer M."/>
            <person name="Burckhardt D."/>
            <person name="Oertli M."/>
            <person name="Naumann U."/>
            <person name="Petersen F."/>
            <person name="Wong J."/>
        </authorList>
    </citation>
    <scope>NUCLEOTIDE SEQUENCE</scope>
    <source>
        <strain evidence="4">GSM-AAB239-AS_SAM_17_03QT</strain>
        <tissue evidence="4">Leaf</tissue>
    </source>
</reference>
<feature type="domain" description="DUF3444" evidence="2">
    <location>
        <begin position="591"/>
        <end position="789"/>
    </location>
</feature>
<feature type="compositionally biased region" description="Acidic residues" evidence="1">
    <location>
        <begin position="565"/>
        <end position="580"/>
    </location>
</feature>
<dbReference type="InterPro" id="IPR024593">
    <property type="entry name" value="DUF3444"/>
</dbReference>
<feature type="region of interest" description="Disordered" evidence="1">
    <location>
        <begin position="558"/>
        <end position="587"/>
    </location>
</feature>